<dbReference type="Proteomes" id="UP000822688">
    <property type="component" value="Chromosome 2"/>
</dbReference>
<name>A0A8T0IV74_CERPU</name>
<reference evidence="2" key="1">
    <citation type="submission" date="2020-06" db="EMBL/GenBank/DDBJ databases">
        <title>WGS assembly of Ceratodon purpureus strain R40.</title>
        <authorList>
            <person name="Carey S.B."/>
            <person name="Jenkins J."/>
            <person name="Shu S."/>
            <person name="Lovell J.T."/>
            <person name="Sreedasyam A."/>
            <person name="Maumus F."/>
            <person name="Tiley G.P."/>
            <person name="Fernandez-Pozo N."/>
            <person name="Barry K."/>
            <person name="Chen C."/>
            <person name="Wang M."/>
            <person name="Lipzen A."/>
            <person name="Daum C."/>
            <person name="Saski C.A."/>
            <person name="Payton A.C."/>
            <person name="Mcbreen J.C."/>
            <person name="Conrad R.E."/>
            <person name="Kollar L.M."/>
            <person name="Olsson S."/>
            <person name="Huttunen S."/>
            <person name="Landis J.B."/>
            <person name="Wickett N.J."/>
            <person name="Johnson M.G."/>
            <person name="Rensing S.A."/>
            <person name="Grimwood J."/>
            <person name="Schmutz J."/>
            <person name="Mcdaniel S.F."/>
        </authorList>
    </citation>
    <scope>NUCLEOTIDE SEQUENCE</scope>
    <source>
        <strain evidence="2">R40</strain>
    </source>
</reference>
<feature type="chain" id="PRO_5035762952" evidence="1">
    <location>
        <begin position="20"/>
        <end position="60"/>
    </location>
</feature>
<proteinExistence type="predicted"/>
<evidence type="ECO:0000313" key="2">
    <source>
        <dbReference type="EMBL" id="KAG0586273.1"/>
    </source>
</evidence>
<accession>A0A8T0IV74</accession>
<gene>
    <name evidence="2" type="ORF">KC19_2G078000</name>
</gene>
<feature type="signal peptide" evidence="1">
    <location>
        <begin position="1"/>
        <end position="19"/>
    </location>
</feature>
<organism evidence="2 3">
    <name type="scientific">Ceratodon purpureus</name>
    <name type="common">Fire moss</name>
    <name type="synonym">Dicranum purpureum</name>
    <dbReference type="NCBI Taxonomy" id="3225"/>
    <lineage>
        <taxon>Eukaryota</taxon>
        <taxon>Viridiplantae</taxon>
        <taxon>Streptophyta</taxon>
        <taxon>Embryophyta</taxon>
        <taxon>Bryophyta</taxon>
        <taxon>Bryophytina</taxon>
        <taxon>Bryopsida</taxon>
        <taxon>Dicranidae</taxon>
        <taxon>Pseudoditrichales</taxon>
        <taxon>Ditrichaceae</taxon>
        <taxon>Ceratodon</taxon>
    </lineage>
</organism>
<evidence type="ECO:0000256" key="1">
    <source>
        <dbReference type="SAM" id="SignalP"/>
    </source>
</evidence>
<dbReference type="EMBL" id="CM026422">
    <property type="protein sequence ID" value="KAG0586273.1"/>
    <property type="molecule type" value="Genomic_DNA"/>
</dbReference>
<keyword evidence="1" id="KW-0732">Signal</keyword>
<sequence length="60" mass="7254">MDWMLHFLMYQIIFQIIFSNSLEGGRNQHDRSWRGLGFLRISNCHLLLVEFEKGLLRFKP</sequence>
<dbReference type="AlphaFoldDB" id="A0A8T0IV74"/>
<keyword evidence="3" id="KW-1185">Reference proteome</keyword>
<evidence type="ECO:0000313" key="3">
    <source>
        <dbReference type="Proteomes" id="UP000822688"/>
    </source>
</evidence>
<comment type="caution">
    <text evidence="2">The sequence shown here is derived from an EMBL/GenBank/DDBJ whole genome shotgun (WGS) entry which is preliminary data.</text>
</comment>
<protein>
    <submittedName>
        <fullName evidence="2">Uncharacterized protein</fullName>
    </submittedName>
</protein>